<evidence type="ECO:0000256" key="1">
    <source>
        <dbReference type="ARBA" id="ARBA00010936"/>
    </source>
</evidence>
<evidence type="ECO:0000256" key="2">
    <source>
        <dbReference type="ARBA" id="ARBA00012515"/>
    </source>
</evidence>
<dbReference type="Gene3D" id="3.20.20.70">
    <property type="entry name" value="Aldolase class I"/>
    <property type="match status" value="2"/>
</dbReference>
<dbReference type="GO" id="GO:0009264">
    <property type="term" value="P:deoxyribonucleotide catabolic process"/>
    <property type="evidence" value="ECO:0007669"/>
    <property type="project" value="InterPro"/>
</dbReference>
<keyword evidence="4" id="KW-0456">Lyase</keyword>
<dbReference type="AlphaFoldDB" id="A0A6A6SYD7"/>
<evidence type="ECO:0000313" key="9">
    <source>
        <dbReference type="EMBL" id="KAF2651603.1"/>
    </source>
</evidence>
<feature type="region of interest" description="Disordered" evidence="8">
    <location>
        <begin position="173"/>
        <end position="249"/>
    </location>
</feature>
<dbReference type="Proteomes" id="UP000799324">
    <property type="component" value="Unassembled WGS sequence"/>
</dbReference>
<dbReference type="SMART" id="SM01133">
    <property type="entry name" value="DeoC"/>
    <property type="match status" value="1"/>
</dbReference>
<evidence type="ECO:0000256" key="8">
    <source>
        <dbReference type="SAM" id="MobiDB-lite"/>
    </source>
</evidence>
<reference evidence="9" key="1">
    <citation type="journal article" date="2020" name="Stud. Mycol.">
        <title>101 Dothideomycetes genomes: a test case for predicting lifestyles and emergence of pathogens.</title>
        <authorList>
            <person name="Haridas S."/>
            <person name="Albert R."/>
            <person name="Binder M."/>
            <person name="Bloem J."/>
            <person name="Labutti K."/>
            <person name="Salamov A."/>
            <person name="Andreopoulos B."/>
            <person name="Baker S."/>
            <person name="Barry K."/>
            <person name="Bills G."/>
            <person name="Bluhm B."/>
            <person name="Cannon C."/>
            <person name="Castanera R."/>
            <person name="Culley D."/>
            <person name="Daum C."/>
            <person name="Ezra D."/>
            <person name="Gonzalez J."/>
            <person name="Henrissat B."/>
            <person name="Kuo A."/>
            <person name="Liang C."/>
            <person name="Lipzen A."/>
            <person name="Lutzoni F."/>
            <person name="Magnuson J."/>
            <person name="Mondo S."/>
            <person name="Nolan M."/>
            <person name="Ohm R."/>
            <person name="Pangilinan J."/>
            <person name="Park H.-J."/>
            <person name="Ramirez L."/>
            <person name="Alfaro M."/>
            <person name="Sun H."/>
            <person name="Tritt A."/>
            <person name="Yoshinaga Y."/>
            <person name="Zwiers L.-H."/>
            <person name="Turgeon B."/>
            <person name="Goodwin S."/>
            <person name="Spatafora J."/>
            <person name="Crous P."/>
            <person name="Grigoriev I."/>
        </authorList>
    </citation>
    <scope>NUCLEOTIDE SEQUENCE</scope>
    <source>
        <strain evidence="9">CBS 122681</strain>
    </source>
</reference>
<evidence type="ECO:0000256" key="5">
    <source>
        <dbReference type="ARBA" id="ARBA00023270"/>
    </source>
</evidence>
<dbReference type="PANTHER" id="PTHR10889:SF1">
    <property type="entry name" value="DEOXYRIBOSE-PHOSPHATE ALDOLASE"/>
    <property type="match status" value="1"/>
</dbReference>
<dbReference type="UniPathway" id="UPA00002">
    <property type="reaction ID" value="UER00468"/>
</dbReference>
<gene>
    <name evidence="9" type="ORF">K491DRAFT_696288</name>
</gene>
<feature type="region of interest" description="Disordered" evidence="8">
    <location>
        <begin position="389"/>
        <end position="413"/>
    </location>
</feature>
<name>A0A6A6SYD7_9PLEO</name>
<evidence type="ECO:0000313" key="10">
    <source>
        <dbReference type="Proteomes" id="UP000799324"/>
    </source>
</evidence>
<keyword evidence="3" id="KW-0963">Cytoplasm</keyword>
<evidence type="ECO:0000256" key="6">
    <source>
        <dbReference type="ARBA" id="ARBA00032755"/>
    </source>
</evidence>
<dbReference type="EMBL" id="MU004421">
    <property type="protein sequence ID" value="KAF2651603.1"/>
    <property type="molecule type" value="Genomic_DNA"/>
</dbReference>
<dbReference type="InterPro" id="IPR002915">
    <property type="entry name" value="DeoC/FbaB/LacD_aldolase"/>
</dbReference>
<dbReference type="HAMAP" id="MF_00114">
    <property type="entry name" value="DeoC_type1"/>
    <property type="match status" value="1"/>
</dbReference>
<comment type="catalytic activity">
    <reaction evidence="7">
        <text>2-deoxy-D-ribose 5-phosphate = D-glyceraldehyde 3-phosphate + acetaldehyde</text>
        <dbReference type="Rhea" id="RHEA:12821"/>
        <dbReference type="ChEBI" id="CHEBI:15343"/>
        <dbReference type="ChEBI" id="CHEBI:59776"/>
        <dbReference type="ChEBI" id="CHEBI:62877"/>
        <dbReference type="EC" id="4.1.2.4"/>
    </reaction>
</comment>
<feature type="compositionally biased region" description="Polar residues" evidence="8">
    <location>
        <begin position="198"/>
        <end position="219"/>
    </location>
</feature>
<dbReference type="InterPro" id="IPR028581">
    <property type="entry name" value="DeoC_typeI"/>
</dbReference>
<dbReference type="SUPFAM" id="SSF51569">
    <property type="entry name" value="Aldolase"/>
    <property type="match status" value="1"/>
</dbReference>
<dbReference type="EC" id="4.1.2.4" evidence="2"/>
<dbReference type="GO" id="GO:0046386">
    <property type="term" value="P:deoxyribose phosphate catabolic process"/>
    <property type="evidence" value="ECO:0007669"/>
    <property type="project" value="UniProtKB-UniPathway"/>
</dbReference>
<dbReference type="GO" id="GO:0004139">
    <property type="term" value="F:deoxyribose-phosphate aldolase activity"/>
    <property type="evidence" value="ECO:0007669"/>
    <property type="project" value="UniProtKB-EC"/>
</dbReference>
<feature type="compositionally biased region" description="Low complexity" evidence="8">
    <location>
        <begin position="224"/>
        <end position="241"/>
    </location>
</feature>
<evidence type="ECO:0000256" key="4">
    <source>
        <dbReference type="ARBA" id="ARBA00023239"/>
    </source>
</evidence>
<accession>A0A6A6SYD7</accession>
<organism evidence="9 10">
    <name type="scientific">Lophiostoma macrostomum CBS 122681</name>
    <dbReference type="NCBI Taxonomy" id="1314788"/>
    <lineage>
        <taxon>Eukaryota</taxon>
        <taxon>Fungi</taxon>
        <taxon>Dikarya</taxon>
        <taxon>Ascomycota</taxon>
        <taxon>Pezizomycotina</taxon>
        <taxon>Dothideomycetes</taxon>
        <taxon>Pleosporomycetidae</taxon>
        <taxon>Pleosporales</taxon>
        <taxon>Lophiostomataceae</taxon>
        <taxon>Lophiostoma</taxon>
    </lineage>
</organism>
<evidence type="ECO:0000256" key="3">
    <source>
        <dbReference type="ARBA" id="ARBA00022490"/>
    </source>
</evidence>
<keyword evidence="10" id="KW-1185">Reference proteome</keyword>
<sequence length="413" mass="44159">MAAVNSTPTDSEALVKDFLDSNPQLASDLGEIQVMTDRYTNQEWERQIRETQKKVVVNEGEKGARRYLAPAVGSREFAETVDHTLLKLDATTKQIDALCAEARTEGFKSVCVRLNHVSRCISNLKGTSVVVACVVGFHEGIQDTYSKLLEARAAVAAGASELDIVLNHSILTANSSTPTSSPPPQQQPQTLHKRDSTADTITWRNTEANSKPTNGSQPASGPYSVSAPGSSTSARSSSSRTETGDHVPETDISDYSAIYRELASLRSLCPAPTTLKLILETSQLSSPQILAAAHLAAAANFDFIKTSTGFNGPGATLPDVQLMVAAAEYLSTRTKSNAGSPVRAGGGRMQVKASGGIRSLEDAVRMLEAGASRLGTSSGLWIMQEARARVEEGQTRRPSPVSRLYTDDSVEDY</sequence>
<dbReference type="GO" id="GO:0005737">
    <property type="term" value="C:cytoplasm"/>
    <property type="evidence" value="ECO:0007669"/>
    <property type="project" value="InterPro"/>
</dbReference>
<protein>
    <recommendedName>
        <fullName evidence="2">deoxyribose-phosphate aldolase</fullName>
        <ecNumber evidence="2">4.1.2.4</ecNumber>
    </recommendedName>
    <alternativeName>
        <fullName evidence="6">2-deoxy-D-ribose 5-phosphate aldolase</fullName>
    </alternativeName>
</protein>
<dbReference type="GO" id="GO:0016052">
    <property type="term" value="P:carbohydrate catabolic process"/>
    <property type="evidence" value="ECO:0007669"/>
    <property type="project" value="TreeGrafter"/>
</dbReference>
<dbReference type="OrthoDB" id="70823at2759"/>
<dbReference type="PANTHER" id="PTHR10889">
    <property type="entry name" value="DEOXYRIBOSE-PHOSPHATE ALDOLASE"/>
    <property type="match status" value="1"/>
</dbReference>
<keyword evidence="5" id="KW-0704">Schiff base</keyword>
<evidence type="ECO:0000256" key="7">
    <source>
        <dbReference type="ARBA" id="ARBA00048791"/>
    </source>
</evidence>
<proteinExistence type="inferred from homology"/>
<comment type="similarity">
    <text evidence="1">Belongs to the DeoC/FbaB aldolase family. DeoC type 1 subfamily.</text>
</comment>
<dbReference type="InterPro" id="IPR013785">
    <property type="entry name" value="Aldolase_TIM"/>
</dbReference>
<dbReference type="InterPro" id="IPR011343">
    <property type="entry name" value="DeoC"/>
</dbReference>